<accession>A0ABS7KXD0</accession>
<evidence type="ECO:0000313" key="3">
    <source>
        <dbReference type="Proteomes" id="UP001299068"/>
    </source>
</evidence>
<dbReference type="InterPro" id="IPR011033">
    <property type="entry name" value="PRC_barrel-like_sf"/>
</dbReference>
<dbReference type="InterPro" id="IPR027275">
    <property type="entry name" value="PRC-brl_dom"/>
</dbReference>
<keyword evidence="3" id="KW-1185">Reference proteome</keyword>
<feature type="domain" description="PRC-barrel" evidence="1">
    <location>
        <begin position="3"/>
        <end position="67"/>
    </location>
</feature>
<sequence length="164" mass="18444">MLRSKDFYMKSVYDVNGKKIGIVEDLFINFFEGKIIGINISNYSLFSKKNFINCEDIISIDKDIVVRKSIQGDGLKLKSVKGMEIIDLNGDIRGVMEDLIIEENDFSIKGILVSTGVIERLLKGKDILLVNECILGEEYILYIGKSGVTLKAMPRKGEKNEISN</sequence>
<gene>
    <name evidence="2" type="ORF">K5V21_08395</name>
</gene>
<organism evidence="2 3">
    <name type="scientific">Clostridium sardiniense</name>
    <name type="common">Clostridium absonum</name>
    <dbReference type="NCBI Taxonomy" id="29369"/>
    <lineage>
        <taxon>Bacteria</taxon>
        <taxon>Bacillati</taxon>
        <taxon>Bacillota</taxon>
        <taxon>Clostridia</taxon>
        <taxon>Eubacteriales</taxon>
        <taxon>Clostridiaceae</taxon>
        <taxon>Clostridium</taxon>
    </lineage>
</organism>
<name>A0ABS7KXD0_CLOSR</name>
<dbReference type="Gene3D" id="2.30.30.240">
    <property type="entry name" value="PRC-barrel domain"/>
    <property type="match status" value="2"/>
</dbReference>
<comment type="caution">
    <text evidence="2">The sequence shown here is derived from an EMBL/GenBank/DDBJ whole genome shotgun (WGS) entry which is preliminary data.</text>
</comment>
<reference evidence="2 3" key="1">
    <citation type="journal article" date="2021" name="Cell Host Microbe">
        <title>in vivo commensal control of Clostridioides difficile virulence.</title>
        <authorList>
            <person name="Girinathan B.P."/>
            <person name="Dibenedetto N."/>
            <person name="Worley J.N."/>
            <person name="Peltier J."/>
            <person name="Arrieta-Ortiz M.L."/>
            <person name="Rupa Christinal Immanuel S."/>
            <person name="Lavin R."/>
            <person name="Delaney M.L."/>
            <person name="Cummins C."/>
            <person name="Hoffmann M."/>
            <person name="Luo Y."/>
            <person name="Gonzalez-Escalona N."/>
            <person name="Allard M."/>
            <person name="Onderdonk A.B."/>
            <person name="Gerber G.K."/>
            <person name="Sonenshein A.L."/>
            <person name="Baliga N."/>
            <person name="Dupuy B."/>
            <person name="Bry L."/>
        </authorList>
    </citation>
    <scope>NUCLEOTIDE SEQUENCE [LARGE SCALE GENOMIC DNA]</scope>
    <source>
        <strain evidence="2 3">DSM 599</strain>
    </source>
</reference>
<dbReference type="Proteomes" id="UP001299068">
    <property type="component" value="Unassembled WGS sequence"/>
</dbReference>
<dbReference type="SUPFAM" id="SSF50346">
    <property type="entry name" value="PRC-barrel domain"/>
    <property type="match status" value="2"/>
</dbReference>
<dbReference type="RefSeq" id="WP_221860810.1">
    <property type="nucleotide sequence ID" value="NZ_JAIKTU010000006.1"/>
</dbReference>
<protein>
    <submittedName>
        <fullName evidence="2">PRC-barrel domain-containing protein</fullName>
    </submittedName>
</protein>
<evidence type="ECO:0000313" key="2">
    <source>
        <dbReference type="EMBL" id="MBY0755475.1"/>
    </source>
</evidence>
<dbReference type="EMBL" id="JAIKTU010000006">
    <property type="protein sequence ID" value="MBY0755475.1"/>
    <property type="molecule type" value="Genomic_DNA"/>
</dbReference>
<proteinExistence type="predicted"/>
<dbReference type="Pfam" id="PF05239">
    <property type="entry name" value="PRC"/>
    <property type="match status" value="1"/>
</dbReference>
<evidence type="ECO:0000259" key="1">
    <source>
        <dbReference type="Pfam" id="PF05239"/>
    </source>
</evidence>